<keyword evidence="4" id="KW-1185">Reference proteome</keyword>
<feature type="region of interest" description="Disordered" evidence="1">
    <location>
        <begin position="777"/>
        <end position="903"/>
    </location>
</feature>
<feature type="compositionally biased region" description="Polar residues" evidence="1">
    <location>
        <begin position="386"/>
        <end position="399"/>
    </location>
</feature>
<feature type="region of interest" description="Disordered" evidence="1">
    <location>
        <begin position="689"/>
        <end position="725"/>
    </location>
</feature>
<feature type="compositionally biased region" description="Basic and acidic residues" evidence="1">
    <location>
        <begin position="809"/>
        <end position="821"/>
    </location>
</feature>
<feature type="compositionally biased region" description="Basic and acidic residues" evidence="1">
    <location>
        <begin position="1"/>
        <end position="10"/>
    </location>
</feature>
<dbReference type="InterPro" id="IPR038769">
    <property type="entry name" value="MTC4"/>
</dbReference>
<feature type="compositionally biased region" description="Polar residues" evidence="1">
    <location>
        <begin position="787"/>
        <end position="797"/>
    </location>
</feature>
<accession>A0A7H8R8M4</accession>
<dbReference type="PANTHER" id="PTHR38426:SF1">
    <property type="entry name" value="MAINTENANCE OF TELOMERE CAPPING PROTEIN 4"/>
    <property type="match status" value="1"/>
</dbReference>
<reference evidence="4" key="1">
    <citation type="submission" date="2020-06" db="EMBL/GenBank/DDBJ databases">
        <title>A chromosome-scale genome assembly of Talaromyces rugulosus W13939.</title>
        <authorList>
            <person name="Wang B."/>
            <person name="Guo L."/>
            <person name="Ye K."/>
            <person name="Wang L."/>
        </authorList>
    </citation>
    <scope>NUCLEOTIDE SEQUENCE [LARGE SCALE GENOMIC DNA]</scope>
    <source>
        <strain evidence="4">W13939</strain>
    </source>
</reference>
<feature type="compositionally biased region" description="Polar residues" evidence="1">
    <location>
        <begin position="129"/>
        <end position="145"/>
    </location>
</feature>
<feature type="compositionally biased region" description="Basic residues" evidence="1">
    <location>
        <begin position="87"/>
        <end position="100"/>
    </location>
</feature>
<feature type="compositionally biased region" description="Basic and acidic residues" evidence="1">
    <location>
        <begin position="484"/>
        <end position="497"/>
    </location>
</feature>
<keyword evidence="2" id="KW-0472">Membrane</keyword>
<evidence type="ECO:0000313" key="4">
    <source>
        <dbReference type="Proteomes" id="UP000509510"/>
    </source>
</evidence>
<name>A0A7H8R8M4_TALRU</name>
<organism evidence="3 4">
    <name type="scientific">Talaromyces rugulosus</name>
    <name type="common">Penicillium rugulosum</name>
    <dbReference type="NCBI Taxonomy" id="121627"/>
    <lineage>
        <taxon>Eukaryota</taxon>
        <taxon>Fungi</taxon>
        <taxon>Dikarya</taxon>
        <taxon>Ascomycota</taxon>
        <taxon>Pezizomycotina</taxon>
        <taxon>Eurotiomycetes</taxon>
        <taxon>Eurotiomycetidae</taxon>
        <taxon>Eurotiales</taxon>
        <taxon>Trichocomaceae</taxon>
        <taxon>Talaromyces</taxon>
        <taxon>Talaromyces sect. Islandici</taxon>
    </lineage>
</organism>
<feature type="region of interest" description="Disordered" evidence="1">
    <location>
        <begin position="601"/>
        <end position="668"/>
    </location>
</feature>
<feature type="region of interest" description="Disordered" evidence="1">
    <location>
        <begin position="933"/>
        <end position="953"/>
    </location>
</feature>
<protein>
    <submittedName>
        <fullName evidence="3">Uncharacterized protein</fullName>
    </submittedName>
</protein>
<keyword evidence="2" id="KW-1133">Transmembrane helix</keyword>
<feature type="compositionally biased region" description="Low complexity" evidence="1">
    <location>
        <begin position="575"/>
        <end position="586"/>
    </location>
</feature>
<proteinExistence type="predicted"/>
<feature type="region of interest" description="Disordered" evidence="1">
    <location>
        <begin position="171"/>
        <end position="221"/>
    </location>
</feature>
<dbReference type="KEGG" id="trg:TRUGW13939_09913"/>
<sequence length="1183" mass="130684">MDNSADRDMELEGSTLGRNSRDDGNTNRSRRLPSQASSGGFLLESAYPISSRRSGSDSHRAQQRNSHDSRRSGKRKTAGVVDEITVSKKRTTPLRARQHNHQQGETLKTSPLAAVTNASASEEQHDIQDNNTSGQHTFARTSNPPTGAGLDTDPAQIVNLALNLSESRRRSNIGRAPSNSLSNVRRNVSNSTGLFVPPSDIPQRSASGFKRNSRHPSAGMPDEAFVRKAHPTIPLPHDTPASDVFASGLLPDSEQFDKEMTCSDATIARVTKAKEHFELFALYLQLLSHVPPLPHSDMKSLHVANPGRAYNPLQSIRNRKLRFREKRQIDIESEGWKDVEKVEQWLDSIEMVHGHNTRDPYQCLDLPQFNTTAGGNVQGDKDAANNPDSRPSSVKTNPTGPKLQRPRLEWEISPAELLADAAWLEHDLNKAKVVNSNGDKLYPDTSKLKPVSRKISQRELVLDTSIVKEEKKPLPIGHSVTLPHFEKSRPHSNSDRSHRGRKLRNALHIPQNTNSPDGTHVPRWTRSNSTSSESSGFGVMSRGRTRKSKWGKRPNHTLEKPEGTSGAPSQRSESSKPSATASAQAAISQTVLVDTHDYADRGHGFISPAGSTVGREDRRMSVDDMDSTAPNSPIHGPIFPSITANLSPPSSRSPSPRKSLPRVIGSLNERTRNIRQNLLDQGESIDAGLLDTEFQSRKTTATDSSPKDTESPKALEPSLLPEPRYSQDEATLGNFQRSESHGLSKSSTNGESKLKGFLKGSRIAEIVGSEVTKVGDRIRRRDGGGHSRQSSYASSFISDYRDSDDEKTDGESKPEKQKLSRQEPTLSDYDPVIISSQKQNGRRSSKSSISNMPALAPPIRIDSRGDLSDLDSVSRDSGRLSSVHFTRVHPNEAPASSPDITSYSERRNSYGFGTAFNALESNRVRKFLGRGNGMTIQTTPSKPPVTGLASVDPSAAKRPHVLSAESRAWSLSDRSIPKLSDSSTIEKREISRCQALLLSSGIKAREIVCRAHEPRDLPPDFLVRSLIASDAPIPRIPRIDEFSYAARNLLDRFENTKAGLNRSVYRFTKSGLAPLAKDVEHLEHLISESLTPRVRAAALEAESFSTQLNTTSTLAIKQLSDALDKGLRKRNRRFRTIRRVGFVLLEWVLVGVMWWVWLVVMVFKIFRGIAQGTLASIRWVLWI</sequence>
<dbReference type="EMBL" id="CP055902">
    <property type="protein sequence ID" value="QKX62750.1"/>
    <property type="molecule type" value="Genomic_DNA"/>
</dbReference>
<dbReference type="GeneID" id="55997394"/>
<evidence type="ECO:0000313" key="3">
    <source>
        <dbReference type="EMBL" id="QKX62750.1"/>
    </source>
</evidence>
<feature type="compositionally biased region" description="Basic and acidic residues" evidence="1">
    <location>
        <begin position="861"/>
        <end position="878"/>
    </location>
</feature>
<dbReference type="RefSeq" id="XP_035348924.1">
    <property type="nucleotide sequence ID" value="XM_035493031.1"/>
</dbReference>
<feature type="region of interest" description="Disordered" evidence="1">
    <location>
        <begin position="1"/>
        <end position="153"/>
    </location>
</feature>
<feature type="compositionally biased region" description="Low complexity" evidence="1">
    <location>
        <begin position="646"/>
        <end position="662"/>
    </location>
</feature>
<feature type="transmembrane region" description="Helical" evidence="2">
    <location>
        <begin position="1140"/>
        <end position="1163"/>
    </location>
</feature>
<evidence type="ECO:0000256" key="1">
    <source>
        <dbReference type="SAM" id="MobiDB-lite"/>
    </source>
</evidence>
<dbReference type="PANTHER" id="PTHR38426">
    <property type="entry name" value="MAINTENANCE OF TELOMERE CAPPING PROTEIN 4"/>
    <property type="match status" value="1"/>
</dbReference>
<dbReference type="AlphaFoldDB" id="A0A7H8R8M4"/>
<dbReference type="Proteomes" id="UP000509510">
    <property type="component" value="Chromosome V"/>
</dbReference>
<feature type="compositionally biased region" description="Basic residues" evidence="1">
    <location>
        <begin position="543"/>
        <end position="555"/>
    </location>
</feature>
<keyword evidence="2" id="KW-0812">Transmembrane</keyword>
<evidence type="ECO:0000256" key="2">
    <source>
        <dbReference type="SAM" id="Phobius"/>
    </source>
</evidence>
<feature type="region of interest" description="Disordered" evidence="1">
    <location>
        <begin position="474"/>
        <end position="586"/>
    </location>
</feature>
<feature type="region of interest" description="Disordered" evidence="1">
    <location>
        <begin position="372"/>
        <end position="406"/>
    </location>
</feature>
<feature type="compositionally biased region" description="Basic and acidic residues" evidence="1">
    <location>
        <begin position="54"/>
        <end position="71"/>
    </location>
</feature>
<feature type="compositionally biased region" description="Low complexity" evidence="1">
    <location>
        <begin position="178"/>
        <end position="191"/>
    </location>
</feature>
<dbReference type="OrthoDB" id="5034579at2759"/>
<gene>
    <name evidence="3" type="ORF">TRUGW13939_09913</name>
</gene>